<sequence length="130" mass="14710">MAGWAAGRIVAECAVGWVVLEVAVSKERARRRAAREAEAARRRLVRERALARRARRRALVRRLVPTVRRGRTGRLPRYSRGERASIVALSLAAVVLIWLFVPDLALRVMLVMLLLLVLPVIVVIALDRRF</sequence>
<proteinExistence type="predicted"/>
<feature type="transmembrane region" description="Helical" evidence="2">
    <location>
        <begin position="107"/>
        <end position="126"/>
    </location>
</feature>
<evidence type="ECO:0000313" key="3">
    <source>
        <dbReference type="EMBL" id="GIJ25285.1"/>
    </source>
</evidence>
<keyword evidence="2" id="KW-1133">Transmembrane helix</keyword>
<evidence type="ECO:0000256" key="1">
    <source>
        <dbReference type="SAM" id="Coils"/>
    </source>
</evidence>
<protein>
    <recommendedName>
        <fullName evidence="5">DUF3040 domain-containing protein</fullName>
    </recommendedName>
</protein>
<gene>
    <name evidence="3" type="ORF">Vqi01_04470</name>
</gene>
<comment type="caution">
    <text evidence="3">The sequence shown here is derived from an EMBL/GenBank/DDBJ whole genome shotgun (WGS) entry which is preliminary data.</text>
</comment>
<dbReference type="EMBL" id="BOPC01000007">
    <property type="protein sequence ID" value="GIJ25285.1"/>
    <property type="molecule type" value="Genomic_DNA"/>
</dbReference>
<keyword evidence="2" id="KW-0812">Transmembrane</keyword>
<feature type="transmembrane region" description="Helical" evidence="2">
    <location>
        <begin position="84"/>
        <end position="101"/>
    </location>
</feature>
<evidence type="ECO:0000313" key="4">
    <source>
        <dbReference type="Proteomes" id="UP000653076"/>
    </source>
</evidence>
<feature type="coiled-coil region" evidence="1">
    <location>
        <begin position="23"/>
        <end position="57"/>
    </location>
</feature>
<keyword evidence="1" id="KW-0175">Coiled coil</keyword>
<keyword evidence="2" id="KW-0472">Membrane</keyword>
<evidence type="ECO:0000256" key="2">
    <source>
        <dbReference type="SAM" id="Phobius"/>
    </source>
</evidence>
<evidence type="ECO:0008006" key="5">
    <source>
        <dbReference type="Google" id="ProtNLM"/>
    </source>
</evidence>
<organism evidence="3 4">
    <name type="scientific">Micromonospora qiuiae</name>
    <dbReference type="NCBI Taxonomy" id="502268"/>
    <lineage>
        <taxon>Bacteria</taxon>
        <taxon>Bacillati</taxon>
        <taxon>Actinomycetota</taxon>
        <taxon>Actinomycetes</taxon>
        <taxon>Micromonosporales</taxon>
        <taxon>Micromonosporaceae</taxon>
        <taxon>Micromonospora</taxon>
    </lineage>
</organism>
<keyword evidence="4" id="KW-1185">Reference proteome</keyword>
<dbReference type="Proteomes" id="UP000653076">
    <property type="component" value="Unassembled WGS sequence"/>
</dbReference>
<reference evidence="3 4" key="1">
    <citation type="submission" date="2021-01" db="EMBL/GenBank/DDBJ databases">
        <title>Whole genome shotgun sequence of Verrucosispora qiuiae NBRC 106684.</title>
        <authorList>
            <person name="Komaki H."/>
            <person name="Tamura T."/>
        </authorList>
    </citation>
    <scope>NUCLEOTIDE SEQUENCE [LARGE SCALE GENOMIC DNA]</scope>
    <source>
        <strain evidence="3 4">NBRC 106684</strain>
    </source>
</reference>
<accession>A0ABQ4J551</accession>
<name>A0ABQ4J551_9ACTN</name>